<dbReference type="Gene3D" id="1.10.10.10">
    <property type="entry name" value="Winged helix-like DNA-binding domain superfamily/Winged helix DNA-binding domain"/>
    <property type="match status" value="1"/>
</dbReference>
<dbReference type="PROSITE" id="PS00622">
    <property type="entry name" value="HTH_LUXR_1"/>
    <property type="match status" value="1"/>
</dbReference>
<dbReference type="Pfam" id="PF00196">
    <property type="entry name" value="GerE"/>
    <property type="match status" value="1"/>
</dbReference>
<dbReference type="InterPro" id="IPR036388">
    <property type="entry name" value="WH-like_DNA-bd_sf"/>
</dbReference>
<dbReference type="SUPFAM" id="SSF46894">
    <property type="entry name" value="C-terminal effector domain of the bipartite response regulators"/>
    <property type="match status" value="1"/>
</dbReference>
<feature type="domain" description="HTH luxR-type" evidence="4">
    <location>
        <begin position="284"/>
        <end position="348"/>
    </location>
</feature>
<dbReference type="GO" id="GO:0006355">
    <property type="term" value="P:regulation of DNA-templated transcription"/>
    <property type="evidence" value="ECO:0007669"/>
    <property type="project" value="InterPro"/>
</dbReference>
<evidence type="ECO:0000256" key="1">
    <source>
        <dbReference type="ARBA" id="ARBA00023015"/>
    </source>
</evidence>
<dbReference type="PRINTS" id="PR00038">
    <property type="entry name" value="HTHLUXR"/>
</dbReference>
<dbReference type="Proteomes" id="UP000321328">
    <property type="component" value="Unassembled WGS sequence"/>
</dbReference>
<evidence type="ECO:0000256" key="2">
    <source>
        <dbReference type="ARBA" id="ARBA00023125"/>
    </source>
</evidence>
<proteinExistence type="predicted"/>
<accession>A0A511D7A9</accession>
<evidence type="ECO:0000313" key="6">
    <source>
        <dbReference type="Proteomes" id="UP000321328"/>
    </source>
</evidence>
<keyword evidence="6" id="KW-1185">Reference proteome</keyword>
<sequence length="348" mass="37764">MASSAHARSRERIVRICGRARDARSLRMELLDEIGRVVGFDAYAWLLTDPETSVGSSPLADVPCLPELPRLIRLKYLTEVNRWTTLTAPVALLTDATGGDLARSLVWRAVLSHHDIGDVASSVYRDRFGCWGFLDLWRVADSFTASEAAFLADIAAPVTAALRRAQASTFVAVCEHGPRGPVVLLLSHELDVRGQTPLTQDYLRLLVPPDEGRSPVPAGVYNVAAQLLANEAGVDANPPAARVHLSGGLWLTLRAARLGDAGPPHERNVAVSIEDTSPMDRAALFARAFGLSTREDELLGHLAEGSDTREIAHRMFLSHHTVQDHVKSIFAKTGVNSRRALLSRALGT</sequence>
<protein>
    <submittedName>
        <fullName evidence="5">Helix-turn-helix transcriptional regulator</fullName>
    </submittedName>
</protein>
<reference evidence="5 6" key="1">
    <citation type="submission" date="2019-07" db="EMBL/GenBank/DDBJ databases">
        <title>Whole genome shotgun sequence of Pseudonocardia asaccharolytica NBRC 16224.</title>
        <authorList>
            <person name="Hosoyama A."/>
            <person name="Uohara A."/>
            <person name="Ohji S."/>
            <person name="Ichikawa N."/>
        </authorList>
    </citation>
    <scope>NUCLEOTIDE SEQUENCE [LARGE SCALE GENOMIC DNA]</scope>
    <source>
        <strain evidence="5 6">NBRC 16224</strain>
    </source>
</reference>
<dbReference type="GO" id="GO:0003677">
    <property type="term" value="F:DNA binding"/>
    <property type="evidence" value="ECO:0007669"/>
    <property type="project" value="UniProtKB-KW"/>
</dbReference>
<dbReference type="RefSeq" id="WP_028931658.1">
    <property type="nucleotide sequence ID" value="NZ_AUII01000033.1"/>
</dbReference>
<keyword evidence="3" id="KW-0804">Transcription</keyword>
<dbReference type="InterPro" id="IPR000792">
    <property type="entry name" value="Tscrpt_reg_LuxR_C"/>
</dbReference>
<name>A0A511D7A9_9PSEU</name>
<dbReference type="CDD" id="cd06170">
    <property type="entry name" value="LuxR_C_like"/>
    <property type="match status" value="1"/>
</dbReference>
<dbReference type="PANTHER" id="PTHR44688:SF16">
    <property type="entry name" value="DNA-BINDING TRANSCRIPTIONAL ACTIVATOR DEVR_DOSR"/>
    <property type="match status" value="1"/>
</dbReference>
<gene>
    <name evidence="5" type="ORF">PA7_45170</name>
</gene>
<dbReference type="STRING" id="1123024.GCA_000423625_04440"/>
<keyword evidence="2" id="KW-0238">DNA-binding</keyword>
<dbReference type="InterPro" id="IPR016032">
    <property type="entry name" value="Sig_transdc_resp-reg_C-effctor"/>
</dbReference>
<dbReference type="PROSITE" id="PS50043">
    <property type="entry name" value="HTH_LUXR_2"/>
    <property type="match status" value="1"/>
</dbReference>
<evidence type="ECO:0000256" key="3">
    <source>
        <dbReference type="ARBA" id="ARBA00023163"/>
    </source>
</evidence>
<comment type="caution">
    <text evidence="5">The sequence shown here is derived from an EMBL/GenBank/DDBJ whole genome shotgun (WGS) entry which is preliminary data.</text>
</comment>
<organism evidence="5 6">
    <name type="scientific">Pseudonocardia asaccharolytica DSM 44247 = NBRC 16224</name>
    <dbReference type="NCBI Taxonomy" id="1123024"/>
    <lineage>
        <taxon>Bacteria</taxon>
        <taxon>Bacillati</taxon>
        <taxon>Actinomycetota</taxon>
        <taxon>Actinomycetes</taxon>
        <taxon>Pseudonocardiales</taxon>
        <taxon>Pseudonocardiaceae</taxon>
        <taxon>Pseudonocardia</taxon>
    </lineage>
</organism>
<evidence type="ECO:0000259" key="4">
    <source>
        <dbReference type="PROSITE" id="PS50043"/>
    </source>
</evidence>
<dbReference type="EMBL" id="BJVI01000084">
    <property type="protein sequence ID" value="GEL20680.1"/>
    <property type="molecule type" value="Genomic_DNA"/>
</dbReference>
<dbReference type="AlphaFoldDB" id="A0A511D7A9"/>
<dbReference type="SMART" id="SM00421">
    <property type="entry name" value="HTH_LUXR"/>
    <property type="match status" value="1"/>
</dbReference>
<evidence type="ECO:0000313" key="5">
    <source>
        <dbReference type="EMBL" id="GEL20680.1"/>
    </source>
</evidence>
<dbReference type="PANTHER" id="PTHR44688">
    <property type="entry name" value="DNA-BINDING TRANSCRIPTIONAL ACTIVATOR DEVR_DOSR"/>
    <property type="match status" value="1"/>
</dbReference>
<keyword evidence="1" id="KW-0805">Transcription regulation</keyword>